<proteinExistence type="predicted"/>
<keyword evidence="1" id="KW-0472">Membrane</keyword>
<protein>
    <recommendedName>
        <fullName evidence="3">Polysaccharide chain length determinant N-terminal domain-containing protein</fullName>
    </recommendedName>
</protein>
<feature type="transmembrane region" description="Helical" evidence="1">
    <location>
        <begin position="324"/>
        <end position="347"/>
    </location>
</feature>
<evidence type="ECO:0000313" key="2">
    <source>
        <dbReference type="EMBL" id="SVA20501.1"/>
    </source>
</evidence>
<reference evidence="2" key="1">
    <citation type="submission" date="2018-05" db="EMBL/GenBank/DDBJ databases">
        <authorList>
            <person name="Lanie J.A."/>
            <person name="Ng W.-L."/>
            <person name="Kazmierczak K.M."/>
            <person name="Andrzejewski T.M."/>
            <person name="Davidsen T.M."/>
            <person name="Wayne K.J."/>
            <person name="Tettelin H."/>
            <person name="Glass J.I."/>
            <person name="Rusch D."/>
            <person name="Podicherti R."/>
            <person name="Tsui H.-C.T."/>
            <person name="Winkler M.E."/>
        </authorList>
    </citation>
    <scope>NUCLEOTIDE SEQUENCE</scope>
</reference>
<dbReference type="EMBL" id="UINC01005310">
    <property type="protein sequence ID" value="SVA20501.1"/>
    <property type="molecule type" value="Genomic_DNA"/>
</dbReference>
<dbReference type="PANTHER" id="PTHR32309">
    <property type="entry name" value="TYROSINE-PROTEIN KINASE"/>
    <property type="match status" value="1"/>
</dbReference>
<feature type="transmembrane region" description="Helical" evidence="1">
    <location>
        <begin position="36"/>
        <end position="53"/>
    </location>
</feature>
<name>A0A381TYH5_9ZZZZ</name>
<keyword evidence="1" id="KW-1133">Transmembrane helix</keyword>
<evidence type="ECO:0000256" key="1">
    <source>
        <dbReference type="SAM" id="Phobius"/>
    </source>
</evidence>
<dbReference type="PANTHER" id="PTHR32309:SF31">
    <property type="entry name" value="CAPSULAR EXOPOLYSACCHARIDE FAMILY"/>
    <property type="match status" value="1"/>
</dbReference>
<gene>
    <name evidence="2" type="ORF">METZ01_LOCUS73355</name>
</gene>
<accession>A0A381TYH5</accession>
<evidence type="ECO:0008006" key="3">
    <source>
        <dbReference type="Google" id="ProtNLM"/>
    </source>
</evidence>
<dbReference type="AlphaFoldDB" id="A0A381TYH5"/>
<dbReference type="InterPro" id="IPR050445">
    <property type="entry name" value="Bact_polysacc_biosynth/exp"/>
</dbReference>
<keyword evidence="1" id="KW-0812">Transmembrane</keyword>
<sequence>MQSESNMPNEEKISLKNVFQGFKEWLVFIMDKRKKILYGSLITLALLLSYNYLKSPVYYANTSFVLENDASASLGSLSSLASMSGINTSSLMSASNLFQIDNIQELYRSNNMLRQTLLEDVTINGKSQKLIDYFARAQKLEKKWAKEKVYLKDFYKDTKQYTRAQDSVLKEAIKLIKKDFLIVGKPNRNTSILNVGFKHKDEVFAKIFNEVLVNKVNSFYYKTQTKKTAFNLNVLQVQTDSVKRLLDMSFLALAEIDQNIPNLNPLVKTAKVPYQKAMANLQANQAIYLEVVKQLELAKVTHRNKTPLIQIIDKPSFPLENTRWTFLNTFILGVFGGGALIVLLLSLQRIIRQALEE</sequence>
<organism evidence="2">
    <name type="scientific">marine metagenome</name>
    <dbReference type="NCBI Taxonomy" id="408172"/>
    <lineage>
        <taxon>unclassified sequences</taxon>
        <taxon>metagenomes</taxon>
        <taxon>ecological metagenomes</taxon>
    </lineage>
</organism>